<keyword evidence="3" id="KW-1185">Reference proteome</keyword>
<dbReference type="PATRIC" id="fig|626887.3.peg.477"/>
<dbReference type="EMBL" id="APLQ01000010">
    <property type="protein sequence ID" value="ENO16542.1"/>
    <property type="molecule type" value="Genomic_DNA"/>
</dbReference>
<name>N6WZF0_9GAMM</name>
<sequence length="51" mass="6296">MKRVAGVFSKWRKKRDFAFLVSRMDERLLLDVGYTREQAEERLSRPFWKFD</sequence>
<dbReference type="HOGENOM" id="CLU_215373_0_0_6"/>
<gene>
    <name evidence="2" type="ORF">J057_02490</name>
</gene>
<evidence type="ECO:0000313" key="2">
    <source>
        <dbReference type="EMBL" id="ENO16542.1"/>
    </source>
</evidence>
<organism evidence="2 3">
    <name type="scientific">Marinobacter nanhaiticus D15-8W</name>
    <dbReference type="NCBI Taxonomy" id="626887"/>
    <lineage>
        <taxon>Bacteria</taxon>
        <taxon>Pseudomonadati</taxon>
        <taxon>Pseudomonadota</taxon>
        <taxon>Gammaproteobacteria</taxon>
        <taxon>Pseudomonadales</taxon>
        <taxon>Marinobacteraceae</taxon>
        <taxon>Marinobacter</taxon>
    </lineage>
</organism>
<comment type="caution">
    <text evidence="2">The sequence shown here is derived from an EMBL/GenBank/DDBJ whole genome shotgun (WGS) entry which is preliminary data.</text>
</comment>
<reference evidence="2 3" key="1">
    <citation type="journal article" date="2013" name="Genome Announc.">
        <title>Genome Sequence of the Polycyclic Aromatic Hydrocarbon-Degrading Bacterium Strain Marinobacter nanhaiticus D15-8WT.</title>
        <authorList>
            <person name="Cui Z."/>
            <person name="Gao W."/>
            <person name="Li Q."/>
            <person name="Xu G."/>
            <person name="Zheng L."/>
        </authorList>
    </citation>
    <scope>NUCLEOTIDE SEQUENCE [LARGE SCALE GENOMIC DNA]</scope>
    <source>
        <strain evidence="2 3">D15-8W</strain>
    </source>
</reference>
<dbReference type="OrthoDB" id="7376415at2"/>
<dbReference type="RefSeq" id="WP_004583052.1">
    <property type="nucleotide sequence ID" value="NZ_AP028878.1"/>
</dbReference>
<evidence type="ECO:0000259" key="1">
    <source>
        <dbReference type="Pfam" id="PF06568"/>
    </source>
</evidence>
<protein>
    <submittedName>
        <fullName evidence="2">DUF1127 domain-containing protein</fullName>
    </submittedName>
</protein>
<dbReference type="Pfam" id="PF06568">
    <property type="entry name" value="YjiS-like"/>
    <property type="match status" value="1"/>
</dbReference>
<dbReference type="InterPro" id="IPR009506">
    <property type="entry name" value="YjiS-like"/>
</dbReference>
<feature type="domain" description="YjiS-like" evidence="1">
    <location>
        <begin position="7"/>
        <end position="40"/>
    </location>
</feature>
<evidence type="ECO:0000313" key="3">
    <source>
        <dbReference type="Proteomes" id="UP000013165"/>
    </source>
</evidence>
<accession>N6WZF0</accession>
<proteinExistence type="predicted"/>
<dbReference type="Proteomes" id="UP000013165">
    <property type="component" value="Unassembled WGS sequence"/>
</dbReference>
<dbReference type="AlphaFoldDB" id="N6WZF0"/>